<keyword evidence="2" id="KW-1185">Reference proteome</keyword>
<dbReference type="EMBL" id="JANBPG010001018">
    <property type="protein sequence ID" value="KAJ1892296.1"/>
    <property type="molecule type" value="Genomic_DNA"/>
</dbReference>
<dbReference type="Proteomes" id="UP001150581">
    <property type="component" value="Unassembled WGS sequence"/>
</dbReference>
<protein>
    <submittedName>
        <fullName evidence="1">Uncharacterized protein</fullName>
    </submittedName>
</protein>
<proteinExistence type="predicted"/>
<sequence>MFSPRTVGFAAKELRRCTLGRTPAQLQSLPPMGYLDLGTVPYLQALHIQTRFNQLRIANLANLANPSSQPGKQPKLTDTLFLLQHPPVYTNGLRNRGKLPPSEIQRLRSLGSEYVETGRGGEITFHGPGQLVLYPSVSLRKHHLGVRCYVEGLENTVVDACMRLGVRAQPWEGFPGVWVGGRKVAAVGSGVKRYVTLHGLALNCSTEMRWFQHIVPCGLEGKEAVSLEQILARRVEAQELVPHILSSFSRVFNCDLLPLHELSPVTHQTIVGLVDESKKQ</sequence>
<organism evidence="1 2">
    <name type="scientific">Kickxella alabastrina</name>
    <dbReference type="NCBI Taxonomy" id="61397"/>
    <lineage>
        <taxon>Eukaryota</taxon>
        <taxon>Fungi</taxon>
        <taxon>Fungi incertae sedis</taxon>
        <taxon>Zoopagomycota</taxon>
        <taxon>Kickxellomycotina</taxon>
        <taxon>Kickxellomycetes</taxon>
        <taxon>Kickxellales</taxon>
        <taxon>Kickxellaceae</taxon>
        <taxon>Kickxella</taxon>
    </lineage>
</organism>
<accession>A0ACC1ICA1</accession>
<name>A0ACC1ICA1_9FUNG</name>
<comment type="caution">
    <text evidence="1">The sequence shown here is derived from an EMBL/GenBank/DDBJ whole genome shotgun (WGS) entry which is preliminary data.</text>
</comment>
<reference evidence="1" key="1">
    <citation type="submission" date="2022-07" db="EMBL/GenBank/DDBJ databases">
        <title>Phylogenomic reconstructions and comparative analyses of Kickxellomycotina fungi.</title>
        <authorList>
            <person name="Reynolds N.K."/>
            <person name="Stajich J.E."/>
            <person name="Barry K."/>
            <person name="Grigoriev I.V."/>
            <person name="Crous P."/>
            <person name="Smith M.E."/>
        </authorList>
    </citation>
    <scope>NUCLEOTIDE SEQUENCE</scope>
    <source>
        <strain evidence="1">Benny 63K</strain>
    </source>
</reference>
<evidence type="ECO:0000313" key="2">
    <source>
        <dbReference type="Proteomes" id="UP001150581"/>
    </source>
</evidence>
<gene>
    <name evidence="1" type="ORF">LPJ66_006431</name>
</gene>
<evidence type="ECO:0000313" key="1">
    <source>
        <dbReference type="EMBL" id="KAJ1892296.1"/>
    </source>
</evidence>